<keyword evidence="6 8" id="KW-1133">Transmembrane helix</keyword>
<dbReference type="GO" id="GO:0034040">
    <property type="term" value="F:ATPase-coupled lipid transmembrane transporter activity"/>
    <property type="evidence" value="ECO:0007669"/>
    <property type="project" value="TreeGrafter"/>
</dbReference>
<evidence type="ECO:0000313" key="12">
    <source>
        <dbReference type="Proteomes" id="UP000323144"/>
    </source>
</evidence>
<dbReference type="GO" id="GO:0140359">
    <property type="term" value="F:ABC-type transporter activity"/>
    <property type="evidence" value="ECO:0007669"/>
    <property type="project" value="InterPro"/>
</dbReference>
<dbReference type="InterPro" id="IPR003593">
    <property type="entry name" value="AAA+_ATPase"/>
</dbReference>
<evidence type="ECO:0000256" key="8">
    <source>
        <dbReference type="SAM" id="Phobius"/>
    </source>
</evidence>
<comment type="similarity">
    <text evidence="2">Belongs to the ABC transporter superfamily.</text>
</comment>
<dbReference type="KEGG" id="schi:SCHIN_v1c11070"/>
<evidence type="ECO:0000313" key="11">
    <source>
        <dbReference type="EMBL" id="QEH62300.1"/>
    </source>
</evidence>
<feature type="transmembrane region" description="Helical" evidence="8">
    <location>
        <begin position="12"/>
        <end position="33"/>
    </location>
</feature>
<keyword evidence="5 11" id="KW-0067">ATP-binding</keyword>
<evidence type="ECO:0000256" key="4">
    <source>
        <dbReference type="ARBA" id="ARBA00022741"/>
    </source>
</evidence>
<dbReference type="PANTHER" id="PTHR24221">
    <property type="entry name" value="ATP-BINDING CASSETTE SUB-FAMILY B"/>
    <property type="match status" value="1"/>
</dbReference>
<evidence type="ECO:0000259" key="9">
    <source>
        <dbReference type="PROSITE" id="PS50893"/>
    </source>
</evidence>
<dbReference type="InterPro" id="IPR027417">
    <property type="entry name" value="P-loop_NTPase"/>
</dbReference>
<organism evidence="11 12">
    <name type="scientific">Spiroplasma chinense</name>
    <dbReference type="NCBI Taxonomy" id="216932"/>
    <lineage>
        <taxon>Bacteria</taxon>
        <taxon>Bacillati</taxon>
        <taxon>Mycoplasmatota</taxon>
        <taxon>Mollicutes</taxon>
        <taxon>Entomoplasmatales</taxon>
        <taxon>Spiroplasmataceae</taxon>
        <taxon>Spiroplasma</taxon>
    </lineage>
</organism>
<evidence type="ECO:0000256" key="1">
    <source>
        <dbReference type="ARBA" id="ARBA00004651"/>
    </source>
</evidence>
<feature type="transmembrane region" description="Helical" evidence="8">
    <location>
        <begin position="132"/>
        <end position="163"/>
    </location>
</feature>
<sequence length="527" mass="60708">MKYFTRRVWINYFVYTILTLIGNVSYLAMAYSFSYIINKAIEGDYQIFLIASICACIFLVIHLISEFVGELILNHSLEILNTLLRDIVAYNIFRDKYDLKIDSGQFLNLSATKINLLERNYFRNTFLLTKSLLGICASFALLIYISWLSLVTVLCFSVFVVVVPMIMTKKNQKAVEVANFENDNFLQHAKDAFNSYWTFWSLNITEKLVDQMTEGSRVLEKKNKDMKNVMSLNKFLNRSVLVFGQVSMVIIFSYYRYLNFLEGTGIIATLNTIGATYVFFGNDSIVAFTKILAHDKVIKQDYKKLAHDDYHKTRIHHIHKIEYKNLAFKYGEENNKSLKNFNLKIREGEKVLVRGESGSGKTMLIKHLFNPVGLDSGTIFLNNILVHNVDLRDKVAFISQDSILNKGSILENINVANQELSQKEIEKYFEMVGLGKFLKELPHGLETQIADNALTLSGGERQRLSIIRSLISNKDWYFVDEIISALDQENAKKVLDIFLKDKHKTVIMVSHKLDGYYLGLFDRIIDL</sequence>
<dbReference type="SUPFAM" id="SSF90123">
    <property type="entry name" value="ABC transporter transmembrane region"/>
    <property type="match status" value="1"/>
</dbReference>
<dbReference type="PROSITE" id="PS00675">
    <property type="entry name" value="SIGMA54_INTERACT_1"/>
    <property type="match status" value="1"/>
</dbReference>
<dbReference type="InterPro" id="IPR003439">
    <property type="entry name" value="ABC_transporter-like_ATP-bd"/>
</dbReference>
<dbReference type="PROSITE" id="PS00211">
    <property type="entry name" value="ABC_TRANSPORTER_1"/>
    <property type="match status" value="1"/>
</dbReference>
<dbReference type="GO" id="GO:0005524">
    <property type="term" value="F:ATP binding"/>
    <property type="evidence" value="ECO:0007669"/>
    <property type="project" value="UniProtKB-KW"/>
</dbReference>
<dbReference type="PROSITE" id="PS50893">
    <property type="entry name" value="ABC_TRANSPORTER_2"/>
    <property type="match status" value="1"/>
</dbReference>
<dbReference type="InterPro" id="IPR017871">
    <property type="entry name" value="ABC_transporter-like_CS"/>
</dbReference>
<feature type="transmembrane region" description="Helical" evidence="8">
    <location>
        <begin position="235"/>
        <end position="254"/>
    </location>
</feature>
<feature type="domain" description="ABC transporter" evidence="9">
    <location>
        <begin position="321"/>
        <end position="527"/>
    </location>
</feature>
<keyword evidence="4" id="KW-0547">Nucleotide-binding</keyword>
<dbReference type="SUPFAM" id="SSF52540">
    <property type="entry name" value="P-loop containing nucleoside triphosphate hydrolases"/>
    <property type="match status" value="1"/>
</dbReference>
<dbReference type="PROSITE" id="PS50929">
    <property type="entry name" value="ABC_TM1F"/>
    <property type="match status" value="1"/>
</dbReference>
<evidence type="ECO:0000256" key="5">
    <source>
        <dbReference type="ARBA" id="ARBA00022840"/>
    </source>
</evidence>
<dbReference type="Pfam" id="PF00664">
    <property type="entry name" value="ABC_membrane"/>
    <property type="match status" value="1"/>
</dbReference>
<dbReference type="Pfam" id="PF00005">
    <property type="entry name" value="ABC_tran"/>
    <property type="match status" value="1"/>
</dbReference>
<dbReference type="InterPro" id="IPR011527">
    <property type="entry name" value="ABC1_TM_dom"/>
</dbReference>
<evidence type="ECO:0000256" key="2">
    <source>
        <dbReference type="ARBA" id="ARBA00005417"/>
    </source>
</evidence>
<dbReference type="GO" id="GO:0016887">
    <property type="term" value="F:ATP hydrolysis activity"/>
    <property type="evidence" value="ECO:0007669"/>
    <property type="project" value="InterPro"/>
</dbReference>
<feature type="domain" description="ABC transmembrane type-1" evidence="10">
    <location>
        <begin position="13"/>
        <end position="254"/>
    </location>
</feature>
<keyword evidence="12" id="KW-1185">Reference proteome</keyword>
<dbReference type="Gene3D" id="3.40.50.300">
    <property type="entry name" value="P-loop containing nucleotide triphosphate hydrolases"/>
    <property type="match status" value="1"/>
</dbReference>
<evidence type="ECO:0000256" key="6">
    <source>
        <dbReference type="ARBA" id="ARBA00022989"/>
    </source>
</evidence>
<dbReference type="EMBL" id="CP043026">
    <property type="protein sequence ID" value="QEH62300.1"/>
    <property type="molecule type" value="Genomic_DNA"/>
</dbReference>
<name>A0A5B9Y5R4_9MOLU</name>
<dbReference type="GO" id="GO:0005886">
    <property type="term" value="C:plasma membrane"/>
    <property type="evidence" value="ECO:0007669"/>
    <property type="project" value="UniProtKB-SubCell"/>
</dbReference>
<comment type="subcellular location">
    <subcellularLocation>
        <location evidence="1">Cell membrane</location>
        <topology evidence="1">Multi-pass membrane protein</topology>
    </subcellularLocation>
</comment>
<dbReference type="Proteomes" id="UP000323144">
    <property type="component" value="Chromosome"/>
</dbReference>
<dbReference type="Gene3D" id="1.20.1560.10">
    <property type="entry name" value="ABC transporter type 1, transmembrane domain"/>
    <property type="match status" value="1"/>
</dbReference>
<dbReference type="AlphaFoldDB" id="A0A5B9Y5R4"/>
<accession>A0A5B9Y5R4</accession>
<feature type="transmembrane region" description="Helical" evidence="8">
    <location>
        <begin position="45"/>
        <end position="64"/>
    </location>
</feature>
<dbReference type="SMART" id="SM00382">
    <property type="entry name" value="AAA"/>
    <property type="match status" value="1"/>
</dbReference>
<evidence type="ECO:0000259" key="10">
    <source>
        <dbReference type="PROSITE" id="PS50929"/>
    </source>
</evidence>
<keyword evidence="3 8" id="KW-0812">Transmembrane</keyword>
<evidence type="ECO:0000256" key="3">
    <source>
        <dbReference type="ARBA" id="ARBA00022692"/>
    </source>
</evidence>
<dbReference type="InterPro" id="IPR039421">
    <property type="entry name" value="Type_1_exporter"/>
</dbReference>
<protein>
    <submittedName>
        <fullName evidence="11">ABC transporter ATP-binding protein</fullName>
    </submittedName>
</protein>
<dbReference type="InterPro" id="IPR025662">
    <property type="entry name" value="Sigma_54_int_dom_ATP-bd_1"/>
</dbReference>
<reference evidence="11 12" key="1">
    <citation type="submission" date="2019-08" db="EMBL/GenBank/DDBJ databases">
        <title>Complete genome sequence of Spiroplasma chinense CCH (DSM 19755).</title>
        <authorList>
            <person name="Shen H.-Y."/>
            <person name="Lin Y.-C."/>
            <person name="Chou L."/>
            <person name="Kuo C.-H."/>
        </authorList>
    </citation>
    <scope>NUCLEOTIDE SEQUENCE [LARGE SCALE GENOMIC DNA]</scope>
    <source>
        <strain evidence="11 12">CCH</strain>
    </source>
</reference>
<keyword evidence="7 8" id="KW-0472">Membrane</keyword>
<proteinExistence type="inferred from homology"/>
<gene>
    <name evidence="11" type="ORF">SCHIN_v1c11070</name>
</gene>
<evidence type="ECO:0000256" key="7">
    <source>
        <dbReference type="ARBA" id="ARBA00023136"/>
    </source>
</evidence>
<dbReference type="InterPro" id="IPR036640">
    <property type="entry name" value="ABC1_TM_sf"/>
</dbReference>
<dbReference type="PANTHER" id="PTHR24221:SF654">
    <property type="entry name" value="ATP-BINDING CASSETTE SUB-FAMILY B MEMBER 6"/>
    <property type="match status" value="1"/>
</dbReference>